<feature type="transmembrane region" description="Helical" evidence="5">
    <location>
        <begin position="18"/>
        <end position="38"/>
    </location>
</feature>
<feature type="non-terminal residue" evidence="7">
    <location>
        <position position="1"/>
    </location>
</feature>
<feature type="transmembrane region" description="Helical" evidence="5">
    <location>
        <begin position="58"/>
        <end position="76"/>
    </location>
</feature>
<proteinExistence type="predicted"/>
<gene>
    <name evidence="7" type="ORF">S12H4_59434</name>
</gene>
<sequence>WLILDFASELPSTYYPKYVEALGGTAAIIGLIGASELLARALVQIPGGYLADKYGRKWLIFTMTFFAGIARVFYIFAPSWEWILVGAVMGGFAGLYQPALNAIIADSVPKEKRGMGFSIIQLIAGASTTPAPLIAGFLYTKMGLVPSVRLSYIVVVIGFLA</sequence>
<feature type="non-terminal residue" evidence="7">
    <location>
        <position position="161"/>
    </location>
</feature>
<accession>X1V4N3</accession>
<dbReference type="AlphaFoldDB" id="X1V4N3"/>
<keyword evidence="3 5" id="KW-1133">Transmembrane helix</keyword>
<dbReference type="SUPFAM" id="SSF103473">
    <property type="entry name" value="MFS general substrate transporter"/>
    <property type="match status" value="1"/>
</dbReference>
<dbReference type="PROSITE" id="PS00216">
    <property type="entry name" value="SUGAR_TRANSPORT_1"/>
    <property type="match status" value="1"/>
</dbReference>
<evidence type="ECO:0000256" key="1">
    <source>
        <dbReference type="ARBA" id="ARBA00004141"/>
    </source>
</evidence>
<evidence type="ECO:0000259" key="6">
    <source>
        <dbReference type="PROSITE" id="PS50850"/>
    </source>
</evidence>
<dbReference type="EMBL" id="BARW01038837">
    <property type="protein sequence ID" value="GAJ24753.1"/>
    <property type="molecule type" value="Genomic_DNA"/>
</dbReference>
<dbReference type="InterPro" id="IPR011701">
    <property type="entry name" value="MFS"/>
</dbReference>
<dbReference type="InterPro" id="IPR020846">
    <property type="entry name" value="MFS_dom"/>
</dbReference>
<dbReference type="Gene3D" id="1.20.1250.20">
    <property type="entry name" value="MFS general substrate transporter like domains"/>
    <property type="match status" value="1"/>
</dbReference>
<dbReference type="Pfam" id="PF07690">
    <property type="entry name" value="MFS_1"/>
    <property type="match status" value="1"/>
</dbReference>
<evidence type="ECO:0000256" key="4">
    <source>
        <dbReference type="ARBA" id="ARBA00023136"/>
    </source>
</evidence>
<evidence type="ECO:0000256" key="5">
    <source>
        <dbReference type="SAM" id="Phobius"/>
    </source>
</evidence>
<evidence type="ECO:0000313" key="7">
    <source>
        <dbReference type="EMBL" id="GAJ24753.1"/>
    </source>
</evidence>
<feature type="domain" description="Major facilitator superfamily (MFS) profile" evidence="6">
    <location>
        <begin position="1"/>
        <end position="161"/>
    </location>
</feature>
<keyword evidence="2 5" id="KW-0812">Transmembrane</keyword>
<feature type="transmembrane region" description="Helical" evidence="5">
    <location>
        <begin position="82"/>
        <end position="104"/>
    </location>
</feature>
<name>X1V4N3_9ZZZZ</name>
<dbReference type="PANTHER" id="PTHR23518:SF2">
    <property type="entry name" value="MAJOR FACILITATOR SUPERFAMILY TRANSPORTER"/>
    <property type="match status" value="1"/>
</dbReference>
<dbReference type="GO" id="GO:0016020">
    <property type="term" value="C:membrane"/>
    <property type="evidence" value="ECO:0007669"/>
    <property type="project" value="UniProtKB-SubCell"/>
</dbReference>
<evidence type="ECO:0000256" key="3">
    <source>
        <dbReference type="ARBA" id="ARBA00022989"/>
    </source>
</evidence>
<feature type="transmembrane region" description="Helical" evidence="5">
    <location>
        <begin position="116"/>
        <end position="138"/>
    </location>
</feature>
<dbReference type="PANTHER" id="PTHR23518">
    <property type="entry name" value="C-METHYLTRANSFERASE"/>
    <property type="match status" value="1"/>
</dbReference>
<comment type="caution">
    <text evidence="7">The sequence shown here is derived from an EMBL/GenBank/DDBJ whole genome shotgun (WGS) entry which is preliminary data.</text>
</comment>
<dbReference type="PROSITE" id="PS50850">
    <property type="entry name" value="MFS"/>
    <property type="match status" value="1"/>
</dbReference>
<protein>
    <recommendedName>
        <fullName evidence="6">Major facilitator superfamily (MFS) profile domain-containing protein</fullName>
    </recommendedName>
</protein>
<dbReference type="GO" id="GO:0022857">
    <property type="term" value="F:transmembrane transporter activity"/>
    <property type="evidence" value="ECO:0007669"/>
    <property type="project" value="InterPro"/>
</dbReference>
<reference evidence="7" key="1">
    <citation type="journal article" date="2014" name="Front. Microbiol.">
        <title>High frequency of phylogenetically diverse reductive dehalogenase-homologous genes in deep subseafloor sedimentary metagenomes.</title>
        <authorList>
            <person name="Kawai M."/>
            <person name="Futagami T."/>
            <person name="Toyoda A."/>
            <person name="Takaki Y."/>
            <person name="Nishi S."/>
            <person name="Hori S."/>
            <person name="Arai W."/>
            <person name="Tsubouchi T."/>
            <person name="Morono Y."/>
            <person name="Uchiyama I."/>
            <person name="Ito T."/>
            <person name="Fujiyama A."/>
            <person name="Inagaki F."/>
            <person name="Takami H."/>
        </authorList>
    </citation>
    <scope>NUCLEOTIDE SEQUENCE</scope>
    <source>
        <strain evidence="7">Expedition CK06-06</strain>
    </source>
</reference>
<comment type="subcellular location">
    <subcellularLocation>
        <location evidence="1">Membrane</location>
        <topology evidence="1">Multi-pass membrane protein</topology>
    </subcellularLocation>
</comment>
<dbReference type="InterPro" id="IPR036259">
    <property type="entry name" value="MFS_trans_sf"/>
</dbReference>
<dbReference type="InterPro" id="IPR005829">
    <property type="entry name" value="Sugar_transporter_CS"/>
</dbReference>
<evidence type="ECO:0000256" key="2">
    <source>
        <dbReference type="ARBA" id="ARBA00022692"/>
    </source>
</evidence>
<organism evidence="7">
    <name type="scientific">marine sediment metagenome</name>
    <dbReference type="NCBI Taxonomy" id="412755"/>
    <lineage>
        <taxon>unclassified sequences</taxon>
        <taxon>metagenomes</taxon>
        <taxon>ecological metagenomes</taxon>
    </lineage>
</organism>
<keyword evidence="4 5" id="KW-0472">Membrane</keyword>